<gene>
    <name evidence="12" type="ORF">SCL_1563</name>
</gene>
<keyword evidence="4 10" id="KW-1003">Cell membrane</keyword>
<dbReference type="InParanoid" id="A0A1B4XGC4"/>
<dbReference type="GO" id="GO:0015627">
    <property type="term" value="C:type II protein secretion system complex"/>
    <property type="evidence" value="ECO:0007669"/>
    <property type="project" value="InterPro"/>
</dbReference>
<dbReference type="Proteomes" id="UP000243180">
    <property type="component" value="Chromosome"/>
</dbReference>
<dbReference type="PIRSF" id="PIRSF006291">
    <property type="entry name" value="GspM"/>
    <property type="match status" value="1"/>
</dbReference>
<organism evidence="12 13">
    <name type="scientific">Sulfuricaulis limicola</name>
    <dbReference type="NCBI Taxonomy" id="1620215"/>
    <lineage>
        <taxon>Bacteria</taxon>
        <taxon>Pseudomonadati</taxon>
        <taxon>Pseudomonadota</taxon>
        <taxon>Gammaproteobacteria</taxon>
        <taxon>Acidiferrobacterales</taxon>
        <taxon>Acidiferrobacteraceae</taxon>
        <taxon>Sulfuricaulis</taxon>
    </lineage>
</organism>
<dbReference type="GO" id="GO:0005886">
    <property type="term" value="C:plasma membrane"/>
    <property type="evidence" value="ECO:0007669"/>
    <property type="project" value="UniProtKB-SubCell"/>
</dbReference>
<name>A0A1B4XGC4_9GAMM</name>
<dbReference type="FunCoup" id="A0A1B4XGC4">
    <property type="interactions" value="42"/>
</dbReference>
<evidence type="ECO:0000256" key="4">
    <source>
        <dbReference type="ARBA" id="ARBA00022475"/>
    </source>
</evidence>
<evidence type="ECO:0000256" key="7">
    <source>
        <dbReference type="ARBA" id="ARBA00022927"/>
    </source>
</evidence>
<evidence type="ECO:0000256" key="6">
    <source>
        <dbReference type="ARBA" id="ARBA00022692"/>
    </source>
</evidence>
<dbReference type="EMBL" id="AP014879">
    <property type="protein sequence ID" value="BAV33868.1"/>
    <property type="molecule type" value="Genomic_DNA"/>
</dbReference>
<keyword evidence="8 11" id="KW-1133">Transmembrane helix</keyword>
<dbReference type="InterPro" id="IPR023229">
    <property type="entry name" value="T2SS_M_periplasmic_sf"/>
</dbReference>
<dbReference type="Gene3D" id="3.30.1360.100">
    <property type="entry name" value="General secretion pathway protein M, EpsM"/>
    <property type="match status" value="1"/>
</dbReference>
<dbReference type="GO" id="GO:0015628">
    <property type="term" value="P:protein secretion by the type II secretion system"/>
    <property type="evidence" value="ECO:0007669"/>
    <property type="project" value="InterPro"/>
</dbReference>
<evidence type="ECO:0000256" key="3">
    <source>
        <dbReference type="ARBA" id="ARBA00022448"/>
    </source>
</evidence>
<evidence type="ECO:0000313" key="13">
    <source>
        <dbReference type="Proteomes" id="UP000243180"/>
    </source>
</evidence>
<dbReference type="OrthoDB" id="6624834at2"/>
<proteinExistence type="inferred from homology"/>
<evidence type="ECO:0000256" key="8">
    <source>
        <dbReference type="ARBA" id="ARBA00022989"/>
    </source>
</evidence>
<evidence type="ECO:0000256" key="11">
    <source>
        <dbReference type="SAM" id="Phobius"/>
    </source>
</evidence>
<dbReference type="InterPro" id="IPR007690">
    <property type="entry name" value="T2SS_GspM"/>
</dbReference>
<protein>
    <recommendedName>
        <fullName evidence="10">Type II secretion system protein M</fullName>
        <shortName evidence="10">T2SS protein M</shortName>
    </recommendedName>
    <alternativeName>
        <fullName evidence="10">General secretion pathway protein M</fullName>
    </alternativeName>
</protein>
<comment type="function">
    <text evidence="10">Inner membrane component of the type II secretion system required for the energy-dependent secretion of extracellular factors such as proteases and toxins from the periplasm.</text>
</comment>
<reference evidence="12 13" key="1">
    <citation type="submission" date="2015-05" db="EMBL/GenBank/DDBJ databases">
        <title>Complete genome sequence of a sulfur-oxidizing gammaproteobacterium strain HA5.</title>
        <authorList>
            <person name="Miura A."/>
            <person name="Kojima H."/>
            <person name="Fukui M."/>
        </authorList>
    </citation>
    <scope>NUCLEOTIDE SEQUENCE [LARGE SCALE GENOMIC DNA]</scope>
    <source>
        <strain evidence="12 13">HA5</strain>
    </source>
</reference>
<dbReference type="Pfam" id="PF04612">
    <property type="entry name" value="T2SSM"/>
    <property type="match status" value="1"/>
</dbReference>
<dbReference type="AlphaFoldDB" id="A0A1B4XGC4"/>
<evidence type="ECO:0000256" key="9">
    <source>
        <dbReference type="ARBA" id="ARBA00023136"/>
    </source>
</evidence>
<keyword evidence="9 10" id="KW-0472">Membrane</keyword>
<evidence type="ECO:0000256" key="5">
    <source>
        <dbReference type="ARBA" id="ARBA00022519"/>
    </source>
</evidence>
<dbReference type="KEGG" id="slim:SCL_1563"/>
<evidence type="ECO:0000256" key="10">
    <source>
        <dbReference type="PIRNR" id="PIRNR006291"/>
    </source>
</evidence>
<keyword evidence="6 11" id="KW-0812">Transmembrane</keyword>
<evidence type="ECO:0000256" key="2">
    <source>
        <dbReference type="ARBA" id="ARBA00010637"/>
    </source>
</evidence>
<feature type="transmembrane region" description="Helical" evidence="11">
    <location>
        <begin position="24"/>
        <end position="45"/>
    </location>
</feature>
<accession>A0A1B4XGC4</accession>
<comment type="similarity">
    <text evidence="2 10">Belongs to the GSP M family.</text>
</comment>
<keyword evidence="5 10" id="KW-0997">Cell inner membrane</keyword>
<sequence>MNLKDTLRIVSLDRLRNLPQRERWMVIGVAVGAVILLYLSLWLPWQAQIRKLRTTVPQEKIQLAQMRVQAMEISQLRASGRVPLAGGNLLANLEQSATANGIRGRITRMEPDGSNGARLSLDGVHFNALITWLASLQSQGGVRIEKATFEAQAEAGTVNARLVLRGAGA</sequence>
<dbReference type="SUPFAM" id="SSF103054">
    <property type="entry name" value="General secretion pathway protein M, EpsM"/>
    <property type="match status" value="1"/>
</dbReference>
<keyword evidence="13" id="KW-1185">Reference proteome</keyword>
<evidence type="ECO:0000313" key="12">
    <source>
        <dbReference type="EMBL" id="BAV33868.1"/>
    </source>
</evidence>
<comment type="subcellular location">
    <subcellularLocation>
        <location evidence="1">Cell inner membrane</location>
        <topology evidence="1">Single-pass membrane protein</topology>
    </subcellularLocation>
</comment>
<keyword evidence="7 10" id="KW-0653">Protein transport</keyword>
<evidence type="ECO:0000256" key="1">
    <source>
        <dbReference type="ARBA" id="ARBA00004377"/>
    </source>
</evidence>
<keyword evidence="3 10" id="KW-0813">Transport</keyword>
<dbReference type="RefSeq" id="WP_096360674.1">
    <property type="nucleotide sequence ID" value="NZ_AP014879.1"/>
</dbReference>